<dbReference type="InterPro" id="IPR003695">
    <property type="entry name" value="Ppx_GppA_N"/>
</dbReference>
<sequence length="322" mass="35687">MRLGVLDIGSNTVHLVVVDAYSRARPDPFADERSIVRLMQYLEDDGSINPEGVQALERATRKAVAFSRKNNVDELIGIVTSAVREATNGPQVMERLEKIAGTKFGVLSGAEESELTYFAARRWHGWAAGRIMVLDIGGGSFEVSLGIDEEPEFVASVPLGAGRLTKDFLKHDPPRASELVLLRREIESQLEPLAQQLKELPSPDHVVATSKTFRSLARLAGNRISVVGPEERRRMSRSDLGDWVERIARLPAASRMELPGITPERTYQIVAGAEVAYKAMKMFKIKRLEICPWALREGVLLERIDRFDSAPRTSGLDLSDLG</sequence>
<dbReference type="PANTHER" id="PTHR30005">
    <property type="entry name" value="EXOPOLYPHOSPHATASE"/>
    <property type="match status" value="1"/>
</dbReference>
<dbReference type="KEGG" id="tbw:NCTC13354_01176"/>
<evidence type="ECO:0000313" key="5">
    <source>
        <dbReference type="Proteomes" id="UP000269542"/>
    </source>
</evidence>
<dbReference type="EMBL" id="LR134476">
    <property type="protein sequence ID" value="VEI13461.1"/>
    <property type="molecule type" value="Genomic_DNA"/>
</dbReference>
<organism evidence="4 5">
    <name type="scientific">Trueperella bialowiezensis</name>
    <dbReference type="NCBI Taxonomy" id="312285"/>
    <lineage>
        <taxon>Bacteria</taxon>
        <taxon>Bacillati</taxon>
        <taxon>Actinomycetota</taxon>
        <taxon>Actinomycetes</taxon>
        <taxon>Actinomycetales</taxon>
        <taxon>Actinomycetaceae</taxon>
        <taxon>Trueperella</taxon>
    </lineage>
</organism>
<dbReference type="GO" id="GO:0004309">
    <property type="term" value="F:exopolyphosphatase activity"/>
    <property type="evidence" value="ECO:0007669"/>
    <property type="project" value="UniProtKB-EC"/>
</dbReference>
<accession>A0A3S4UZA0</accession>
<dbReference type="FunFam" id="3.30.420.150:FF:000006">
    <property type="entry name" value="Ppx/GppA family phosphatase"/>
    <property type="match status" value="1"/>
</dbReference>
<evidence type="ECO:0000313" key="4">
    <source>
        <dbReference type="EMBL" id="VEI13461.1"/>
    </source>
</evidence>
<reference evidence="4 5" key="1">
    <citation type="submission" date="2018-12" db="EMBL/GenBank/DDBJ databases">
        <authorList>
            <consortium name="Pathogen Informatics"/>
        </authorList>
    </citation>
    <scope>NUCLEOTIDE SEQUENCE [LARGE SCALE GENOMIC DNA]</scope>
    <source>
        <strain evidence="4 5">NCTC13354</strain>
    </source>
</reference>
<evidence type="ECO:0000256" key="2">
    <source>
        <dbReference type="ARBA" id="ARBA00022801"/>
    </source>
</evidence>
<dbReference type="CDD" id="cd24056">
    <property type="entry name" value="ASKHA_NBD_MtPPX1-like"/>
    <property type="match status" value="1"/>
</dbReference>
<dbReference type="Gene3D" id="3.30.420.40">
    <property type="match status" value="1"/>
</dbReference>
<feature type="domain" description="Ppx/GppA phosphatase N-terminal" evidence="3">
    <location>
        <begin position="26"/>
        <end position="306"/>
    </location>
</feature>
<evidence type="ECO:0000256" key="1">
    <source>
        <dbReference type="ARBA" id="ARBA00007125"/>
    </source>
</evidence>
<gene>
    <name evidence="4" type="primary">ppx</name>
    <name evidence="4" type="ORF">NCTC13354_01176</name>
</gene>
<dbReference type="EC" id="3.6.1.11" evidence="4"/>
<dbReference type="AlphaFoldDB" id="A0A3S4UZA0"/>
<keyword evidence="2 4" id="KW-0378">Hydrolase</keyword>
<dbReference type="RefSeq" id="WP_126416572.1">
    <property type="nucleotide sequence ID" value="NZ_LR134476.1"/>
</dbReference>
<dbReference type="Proteomes" id="UP000269542">
    <property type="component" value="Chromosome"/>
</dbReference>
<comment type="similarity">
    <text evidence="1">Belongs to the GppA/Ppx family.</text>
</comment>
<dbReference type="SUPFAM" id="SSF53067">
    <property type="entry name" value="Actin-like ATPase domain"/>
    <property type="match status" value="2"/>
</dbReference>
<dbReference type="InterPro" id="IPR043129">
    <property type="entry name" value="ATPase_NBD"/>
</dbReference>
<protein>
    <submittedName>
        <fullName evidence="4">Exopolyphosphatase</fullName>
        <ecNumber evidence="4">3.6.1.11</ecNumber>
    </submittedName>
</protein>
<proteinExistence type="inferred from homology"/>
<evidence type="ECO:0000259" key="3">
    <source>
        <dbReference type="Pfam" id="PF02541"/>
    </source>
</evidence>
<dbReference type="PANTHER" id="PTHR30005:SF0">
    <property type="entry name" value="RETROGRADE REGULATION PROTEIN 2"/>
    <property type="match status" value="1"/>
</dbReference>
<dbReference type="OrthoDB" id="9793035at2"/>
<dbReference type="Gene3D" id="3.30.420.150">
    <property type="entry name" value="Exopolyphosphatase. Domain 2"/>
    <property type="match status" value="1"/>
</dbReference>
<keyword evidence="5" id="KW-1185">Reference proteome</keyword>
<dbReference type="InterPro" id="IPR050273">
    <property type="entry name" value="GppA/Ppx_hydrolase"/>
</dbReference>
<dbReference type="Pfam" id="PF02541">
    <property type="entry name" value="Ppx-GppA"/>
    <property type="match status" value="1"/>
</dbReference>
<name>A0A3S4UZA0_9ACTO</name>